<reference evidence="1" key="1">
    <citation type="journal article" date="2019" name="bioRxiv">
        <title>The Genome of the Zebra Mussel, Dreissena polymorpha: A Resource for Invasive Species Research.</title>
        <authorList>
            <person name="McCartney M.A."/>
            <person name="Auch B."/>
            <person name="Kono T."/>
            <person name="Mallez S."/>
            <person name="Zhang Y."/>
            <person name="Obille A."/>
            <person name="Becker A."/>
            <person name="Abrahante J.E."/>
            <person name="Garbe J."/>
            <person name="Badalamenti J.P."/>
            <person name="Herman A."/>
            <person name="Mangelson H."/>
            <person name="Liachko I."/>
            <person name="Sullivan S."/>
            <person name="Sone E.D."/>
            <person name="Koren S."/>
            <person name="Silverstein K.A.T."/>
            <person name="Beckman K.B."/>
            <person name="Gohl D.M."/>
        </authorList>
    </citation>
    <scope>NUCLEOTIDE SEQUENCE</scope>
    <source>
        <strain evidence="1">Duluth1</strain>
        <tissue evidence="1">Whole animal</tissue>
    </source>
</reference>
<accession>A0A9D4F9U1</accession>
<proteinExistence type="predicted"/>
<dbReference type="Proteomes" id="UP000828390">
    <property type="component" value="Unassembled WGS sequence"/>
</dbReference>
<name>A0A9D4F9U1_DREPO</name>
<reference evidence="1" key="2">
    <citation type="submission" date="2020-11" db="EMBL/GenBank/DDBJ databases">
        <authorList>
            <person name="McCartney M.A."/>
            <person name="Auch B."/>
            <person name="Kono T."/>
            <person name="Mallez S."/>
            <person name="Becker A."/>
            <person name="Gohl D.M."/>
            <person name="Silverstein K.A.T."/>
            <person name="Koren S."/>
            <person name="Bechman K.B."/>
            <person name="Herman A."/>
            <person name="Abrahante J.E."/>
            <person name="Garbe J."/>
        </authorList>
    </citation>
    <scope>NUCLEOTIDE SEQUENCE</scope>
    <source>
        <strain evidence="1">Duluth1</strain>
        <tissue evidence="1">Whole animal</tissue>
    </source>
</reference>
<gene>
    <name evidence="1" type="ORF">DPMN_148428</name>
</gene>
<evidence type="ECO:0000313" key="2">
    <source>
        <dbReference type="Proteomes" id="UP000828390"/>
    </source>
</evidence>
<dbReference type="AlphaFoldDB" id="A0A9D4F9U1"/>
<protein>
    <submittedName>
        <fullName evidence="1">Uncharacterized protein</fullName>
    </submittedName>
</protein>
<comment type="caution">
    <text evidence="1">The sequence shown here is derived from an EMBL/GenBank/DDBJ whole genome shotgun (WGS) entry which is preliminary data.</text>
</comment>
<keyword evidence="2" id="KW-1185">Reference proteome</keyword>
<evidence type="ECO:0000313" key="1">
    <source>
        <dbReference type="EMBL" id="KAH3794890.1"/>
    </source>
</evidence>
<dbReference type="EMBL" id="JAIWYP010000007">
    <property type="protein sequence ID" value="KAH3794890.1"/>
    <property type="molecule type" value="Genomic_DNA"/>
</dbReference>
<sequence length="89" mass="10780">MDLTRITPPCMNWTDSNRPEQWNKFKRHVDIMFFGPLKAKREERKCPTNYFGQAKEEGIITQRGVTYLKKIQRNWTRIIPDFKLRYSQS</sequence>
<organism evidence="1 2">
    <name type="scientific">Dreissena polymorpha</name>
    <name type="common">Zebra mussel</name>
    <name type="synonym">Mytilus polymorpha</name>
    <dbReference type="NCBI Taxonomy" id="45954"/>
    <lineage>
        <taxon>Eukaryota</taxon>
        <taxon>Metazoa</taxon>
        <taxon>Spiralia</taxon>
        <taxon>Lophotrochozoa</taxon>
        <taxon>Mollusca</taxon>
        <taxon>Bivalvia</taxon>
        <taxon>Autobranchia</taxon>
        <taxon>Heteroconchia</taxon>
        <taxon>Euheterodonta</taxon>
        <taxon>Imparidentia</taxon>
        <taxon>Neoheterodontei</taxon>
        <taxon>Myida</taxon>
        <taxon>Dreissenoidea</taxon>
        <taxon>Dreissenidae</taxon>
        <taxon>Dreissena</taxon>
    </lineage>
</organism>